<protein>
    <submittedName>
        <fullName evidence="2">Monoacylglycerol lipase</fullName>
        <ecNumber evidence="2">3.1.1.23</ecNumber>
    </submittedName>
</protein>
<proteinExistence type="predicted"/>
<dbReference type="SUPFAM" id="SSF53474">
    <property type="entry name" value="alpha/beta-Hydrolases"/>
    <property type="match status" value="1"/>
</dbReference>
<dbReference type="InterPro" id="IPR029058">
    <property type="entry name" value="AB_hydrolase_fold"/>
</dbReference>
<dbReference type="InterPro" id="IPR022742">
    <property type="entry name" value="Hydrolase_4"/>
</dbReference>
<accession>A0A644W474</accession>
<dbReference type="EMBL" id="VSSQ01000597">
    <property type="protein sequence ID" value="MPL98250.1"/>
    <property type="molecule type" value="Genomic_DNA"/>
</dbReference>
<reference evidence="2" key="1">
    <citation type="submission" date="2019-08" db="EMBL/GenBank/DDBJ databases">
        <authorList>
            <person name="Kucharzyk K."/>
            <person name="Murdoch R.W."/>
            <person name="Higgins S."/>
            <person name="Loffler F."/>
        </authorList>
    </citation>
    <scope>NUCLEOTIDE SEQUENCE</scope>
</reference>
<organism evidence="2">
    <name type="scientific">bioreactor metagenome</name>
    <dbReference type="NCBI Taxonomy" id="1076179"/>
    <lineage>
        <taxon>unclassified sequences</taxon>
        <taxon>metagenomes</taxon>
        <taxon>ecological metagenomes</taxon>
    </lineage>
</organism>
<evidence type="ECO:0000313" key="2">
    <source>
        <dbReference type="EMBL" id="MPL98250.1"/>
    </source>
</evidence>
<comment type="caution">
    <text evidence="2">The sequence shown here is derived from an EMBL/GenBank/DDBJ whole genome shotgun (WGS) entry which is preliminary data.</text>
</comment>
<evidence type="ECO:0000259" key="1">
    <source>
        <dbReference type="Pfam" id="PF12146"/>
    </source>
</evidence>
<dbReference type="InterPro" id="IPR051044">
    <property type="entry name" value="MAG_DAG_Lipase"/>
</dbReference>
<dbReference type="AlphaFoldDB" id="A0A644W474"/>
<keyword evidence="2" id="KW-0378">Hydrolase</keyword>
<gene>
    <name evidence="2" type="ORF">SDC9_44450</name>
</gene>
<dbReference type="PANTHER" id="PTHR11614">
    <property type="entry name" value="PHOSPHOLIPASE-RELATED"/>
    <property type="match status" value="1"/>
</dbReference>
<sequence>MTTIRELDCSDGKTVQYRVWIPDERQIEGVLLILHGMAEHSLRYQRFALFLNSKGIAVYAPDHRGHGLTGQQEGDTLGYFAEREGWQRVVEDAYELSNIILSDFPKKPLFLLGHSMGSFLARSLIVDHSDLFDGVIIMGTGSSQGLLGKVGKMIARSHVSKHGSKYPDALLDKMSFGSYNKKIPNAQTPFDWLSRDKEQVAAYIEDPLCGFVCTSKFFEDLLDGVQMANDPLKARKLPVDLPLLIISGAKDPVGGYGKGVRRVYELYRDSNISDITLSLVPEARHELLQETNRLSTKEYLYNWMKRRI</sequence>
<feature type="domain" description="Serine aminopeptidase S33" evidence="1">
    <location>
        <begin position="27"/>
        <end position="292"/>
    </location>
</feature>
<dbReference type="Gene3D" id="3.40.50.1820">
    <property type="entry name" value="alpha/beta hydrolase"/>
    <property type="match status" value="1"/>
</dbReference>
<dbReference type="Pfam" id="PF12146">
    <property type="entry name" value="Hydrolase_4"/>
    <property type="match status" value="1"/>
</dbReference>
<dbReference type="EC" id="3.1.1.23" evidence="2"/>
<name>A0A644W474_9ZZZZ</name>
<dbReference type="GO" id="GO:0047372">
    <property type="term" value="F:monoacylglycerol lipase activity"/>
    <property type="evidence" value="ECO:0007669"/>
    <property type="project" value="UniProtKB-EC"/>
</dbReference>